<comment type="caution">
    <text evidence="2">The sequence shown here is derived from an EMBL/GenBank/DDBJ whole genome shotgun (WGS) entry which is preliminary data.</text>
</comment>
<evidence type="ECO:0000256" key="1">
    <source>
        <dbReference type="SAM" id="Phobius"/>
    </source>
</evidence>
<dbReference type="Proteomes" id="UP000612893">
    <property type="component" value="Unassembled WGS sequence"/>
</dbReference>
<keyword evidence="1" id="KW-1133">Transmembrane helix</keyword>
<dbReference type="EMBL" id="JAEKNR010000089">
    <property type="protein sequence ID" value="MBJ7598014.1"/>
    <property type="molecule type" value="Genomic_DNA"/>
</dbReference>
<name>A0A934K184_9BACT</name>
<organism evidence="2 3">
    <name type="scientific">Candidatus Nephthysia bennettiae</name>
    <dbReference type="NCBI Taxonomy" id="3127016"/>
    <lineage>
        <taxon>Bacteria</taxon>
        <taxon>Bacillati</taxon>
        <taxon>Candidatus Dormiibacterota</taxon>
        <taxon>Candidatus Dormibacteria</taxon>
        <taxon>Candidatus Dormibacterales</taxon>
        <taxon>Candidatus Dormibacteraceae</taxon>
        <taxon>Candidatus Nephthysia</taxon>
    </lineage>
</organism>
<proteinExistence type="predicted"/>
<keyword evidence="1" id="KW-0472">Membrane</keyword>
<sequence length="93" mass="10271">MSEKDRYCWNCRQWVRPETYQPASCWAGVIWMVAVLGGISSGLRYHSWLFVGLGVAGAILAWVVAGVSYAKRTFSCPICKSDRLQAAAEPTQG</sequence>
<feature type="transmembrane region" description="Helical" evidence="1">
    <location>
        <begin position="45"/>
        <end position="65"/>
    </location>
</feature>
<feature type="transmembrane region" description="Helical" evidence="1">
    <location>
        <begin position="20"/>
        <end position="39"/>
    </location>
</feature>
<dbReference type="AlphaFoldDB" id="A0A934K184"/>
<keyword evidence="1" id="KW-0812">Transmembrane</keyword>
<dbReference type="RefSeq" id="WP_338200709.1">
    <property type="nucleotide sequence ID" value="NZ_JAEKNR010000089.1"/>
</dbReference>
<keyword evidence="3" id="KW-1185">Reference proteome</keyword>
<evidence type="ECO:0000313" key="2">
    <source>
        <dbReference type="EMBL" id="MBJ7598014.1"/>
    </source>
</evidence>
<evidence type="ECO:0000313" key="3">
    <source>
        <dbReference type="Proteomes" id="UP000612893"/>
    </source>
</evidence>
<accession>A0A934K184</accession>
<protein>
    <submittedName>
        <fullName evidence="2">Uncharacterized protein</fullName>
    </submittedName>
</protein>
<reference evidence="2" key="1">
    <citation type="submission" date="2020-10" db="EMBL/GenBank/DDBJ databases">
        <title>Ca. Dormibacterota MAGs.</title>
        <authorList>
            <person name="Montgomery K."/>
        </authorList>
    </citation>
    <scope>NUCLEOTIDE SEQUENCE [LARGE SCALE GENOMIC DNA]</scope>
    <source>
        <strain evidence="2">SC8812_S17_10</strain>
    </source>
</reference>
<gene>
    <name evidence="2" type="ORF">JF922_07990</name>
</gene>